<organism evidence="3 4">
    <name type="scientific">Luteolibacter rhizosphaerae</name>
    <dbReference type="NCBI Taxonomy" id="2989719"/>
    <lineage>
        <taxon>Bacteria</taxon>
        <taxon>Pseudomonadati</taxon>
        <taxon>Verrucomicrobiota</taxon>
        <taxon>Verrucomicrobiia</taxon>
        <taxon>Verrucomicrobiales</taxon>
        <taxon>Verrucomicrobiaceae</taxon>
        <taxon>Luteolibacter</taxon>
    </lineage>
</organism>
<dbReference type="InterPro" id="IPR005545">
    <property type="entry name" value="YCII"/>
</dbReference>
<evidence type="ECO:0000313" key="3">
    <source>
        <dbReference type="EMBL" id="MCW1914565.1"/>
    </source>
</evidence>
<dbReference type="RefSeq" id="WP_264514098.1">
    <property type="nucleotide sequence ID" value="NZ_JAPDDR010000006.1"/>
</dbReference>
<dbReference type="InterPro" id="IPR011008">
    <property type="entry name" value="Dimeric_a/b-barrel"/>
</dbReference>
<dbReference type="EMBL" id="JAPDDR010000006">
    <property type="protein sequence ID" value="MCW1914565.1"/>
    <property type="molecule type" value="Genomic_DNA"/>
</dbReference>
<gene>
    <name evidence="3" type="ORF">OJ996_13330</name>
</gene>
<feature type="domain" description="YCII-related" evidence="2">
    <location>
        <begin position="20"/>
        <end position="115"/>
    </location>
</feature>
<name>A0ABT3G408_9BACT</name>
<dbReference type="SUPFAM" id="SSF54909">
    <property type="entry name" value="Dimeric alpha+beta barrel"/>
    <property type="match status" value="1"/>
</dbReference>
<comment type="similarity">
    <text evidence="1">Belongs to the YciI family.</text>
</comment>
<keyword evidence="4" id="KW-1185">Reference proteome</keyword>
<evidence type="ECO:0000259" key="2">
    <source>
        <dbReference type="Pfam" id="PF03795"/>
    </source>
</evidence>
<proteinExistence type="inferred from homology"/>
<sequence>MNSYTNSNGYLLLFRGTDWHLQMSPEEIQQVMGDWGSWFDRLGKEGKLAAANPLENEGVVISGKARTVSDGPFAEAKESVGGFFLLKVETMEEALAIAKECPALPYGLTVEVRPVAPACPAARMADEAGQHAMA</sequence>
<dbReference type="Gene3D" id="3.30.70.1060">
    <property type="entry name" value="Dimeric alpha+beta barrel"/>
    <property type="match status" value="1"/>
</dbReference>
<evidence type="ECO:0000256" key="1">
    <source>
        <dbReference type="ARBA" id="ARBA00007689"/>
    </source>
</evidence>
<dbReference type="Pfam" id="PF03795">
    <property type="entry name" value="YCII"/>
    <property type="match status" value="1"/>
</dbReference>
<dbReference type="PANTHER" id="PTHR35174">
    <property type="entry name" value="BLL7171 PROTEIN-RELATED"/>
    <property type="match status" value="1"/>
</dbReference>
<evidence type="ECO:0000313" key="4">
    <source>
        <dbReference type="Proteomes" id="UP001165653"/>
    </source>
</evidence>
<protein>
    <submittedName>
        <fullName evidence="3">YciI family protein</fullName>
    </submittedName>
</protein>
<dbReference type="Proteomes" id="UP001165653">
    <property type="component" value="Unassembled WGS sequence"/>
</dbReference>
<comment type="caution">
    <text evidence="3">The sequence shown here is derived from an EMBL/GenBank/DDBJ whole genome shotgun (WGS) entry which is preliminary data.</text>
</comment>
<reference evidence="3" key="1">
    <citation type="submission" date="2022-10" db="EMBL/GenBank/DDBJ databases">
        <title>Luteolibacter sp. GHJ8, whole genome shotgun sequencing project.</title>
        <authorList>
            <person name="Zhao G."/>
            <person name="Shen L."/>
        </authorList>
    </citation>
    <scope>NUCLEOTIDE SEQUENCE</scope>
    <source>
        <strain evidence="3">GHJ8</strain>
    </source>
</reference>
<accession>A0ABT3G408</accession>
<dbReference type="PANTHER" id="PTHR35174:SF3">
    <property type="entry name" value="BLL7171 PROTEIN"/>
    <property type="match status" value="1"/>
</dbReference>